<dbReference type="AlphaFoldDB" id="A0A9D1CY86"/>
<accession>A0A9D1CY86</accession>
<comment type="caution">
    <text evidence="1">The sequence shown here is derived from an EMBL/GenBank/DDBJ whole genome shotgun (WGS) entry which is preliminary data.</text>
</comment>
<reference evidence="1" key="1">
    <citation type="submission" date="2020-10" db="EMBL/GenBank/DDBJ databases">
        <authorList>
            <person name="Gilroy R."/>
        </authorList>
    </citation>
    <scope>NUCLEOTIDE SEQUENCE</scope>
    <source>
        <strain evidence="1">CHK147-3167</strain>
    </source>
</reference>
<evidence type="ECO:0000313" key="1">
    <source>
        <dbReference type="EMBL" id="HIQ90334.1"/>
    </source>
</evidence>
<dbReference type="EMBL" id="DVFV01000033">
    <property type="protein sequence ID" value="HIQ90334.1"/>
    <property type="molecule type" value="Genomic_DNA"/>
</dbReference>
<proteinExistence type="predicted"/>
<name>A0A9D1CY86_9FIRM</name>
<sequence>MNRKPLDYNSFSNLASQMIENNMAASLAVEDLIKNHGKDLTLTLLMILDDMNIRGVQLGNLYKLCDQDSSKLYEKILSMQKKDIDELNRLSISLTPYKAIYEGSKEDREANPQKYFFTSEELQGIRKAKERSIVSELLQTKTPKNPKPVNNFEDFFEPEKPVQVKKPVEKKTEDDLYPNIMTHQALDIIKANGFTCGYETTYINEDSQTEVYRVFYNDKKDILYVHSLEDEDIFLWGESKLNVVRKSSEKTRDSYANAYLNVEGLVGYNIELRDSPFTRYKQILESGEKPLDELDYKCFDNNLIPIIESVGAMKYKRHNHDYWSCVIASICNLLVFPETYKRFDDGLKQIYKPLLDFCEDKAYDEIIYQLNTDEGVKMAIKLQDILGIKLSKDKLLTAKDRYEEGLPTQKKKSKFFGFLSNHSDGELENRVIKVLDHKVSPVYITE</sequence>
<gene>
    <name evidence="1" type="ORF">IAB27_01705</name>
</gene>
<reference evidence="1" key="2">
    <citation type="journal article" date="2021" name="PeerJ">
        <title>Extensive microbial diversity within the chicken gut microbiome revealed by metagenomics and culture.</title>
        <authorList>
            <person name="Gilroy R."/>
            <person name="Ravi A."/>
            <person name="Getino M."/>
            <person name="Pursley I."/>
            <person name="Horton D.L."/>
            <person name="Alikhan N.F."/>
            <person name="Baker D."/>
            <person name="Gharbi K."/>
            <person name="Hall N."/>
            <person name="Watson M."/>
            <person name="Adriaenssens E.M."/>
            <person name="Foster-Nyarko E."/>
            <person name="Jarju S."/>
            <person name="Secka A."/>
            <person name="Antonio M."/>
            <person name="Oren A."/>
            <person name="Chaudhuri R.R."/>
            <person name="La Ragione R."/>
            <person name="Hildebrand F."/>
            <person name="Pallen M.J."/>
        </authorList>
    </citation>
    <scope>NUCLEOTIDE SEQUENCE</scope>
    <source>
        <strain evidence="1">CHK147-3167</strain>
    </source>
</reference>
<dbReference type="Proteomes" id="UP000886786">
    <property type="component" value="Unassembled WGS sequence"/>
</dbReference>
<organism evidence="1 2">
    <name type="scientific">Candidatus Coprosoma intestinipullorum</name>
    <dbReference type="NCBI Taxonomy" id="2840752"/>
    <lineage>
        <taxon>Bacteria</taxon>
        <taxon>Bacillati</taxon>
        <taxon>Bacillota</taxon>
        <taxon>Bacillota incertae sedis</taxon>
        <taxon>Candidatus Coprosoma</taxon>
    </lineage>
</organism>
<protein>
    <submittedName>
        <fullName evidence="1">Uncharacterized protein</fullName>
    </submittedName>
</protein>
<evidence type="ECO:0000313" key="2">
    <source>
        <dbReference type="Proteomes" id="UP000886786"/>
    </source>
</evidence>